<organism evidence="2">
    <name type="scientific">Shewanella frigidimarina</name>
    <dbReference type="NCBI Taxonomy" id="56812"/>
    <lineage>
        <taxon>Bacteria</taxon>
        <taxon>Pseudomonadati</taxon>
        <taxon>Pseudomonadota</taxon>
        <taxon>Gammaproteobacteria</taxon>
        <taxon>Alteromonadales</taxon>
        <taxon>Shewanellaceae</taxon>
        <taxon>Shewanella</taxon>
    </lineage>
</organism>
<protein>
    <submittedName>
        <fullName evidence="2">Competence protein ComF</fullName>
    </submittedName>
</protein>
<name>A0A106C0J2_SHEFR</name>
<dbReference type="InterPro" id="IPR029057">
    <property type="entry name" value="PRTase-like"/>
</dbReference>
<accession>A0A106C0J2</accession>
<evidence type="ECO:0000313" key="2">
    <source>
        <dbReference type="EMBL" id="KVX02013.1"/>
    </source>
</evidence>
<dbReference type="Proteomes" id="UP000055702">
    <property type="component" value="Unassembled WGS sequence"/>
</dbReference>
<comment type="caution">
    <text evidence="2">The sequence shown here is derived from an EMBL/GenBank/DDBJ whole genome shotgun (WGS) entry which is preliminary data.</text>
</comment>
<evidence type="ECO:0000313" key="3">
    <source>
        <dbReference type="Proteomes" id="UP000055702"/>
    </source>
</evidence>
<proteinExistence type="inferred from homology"/>
<dbReference type="InterPro" id="IPR051910">
    <property type="entry name" value="ComF/GntX_DNA_util-trans"/>
</dbReference>
<dbReference type="PANTHER" id="PTHR47505:SF1">
    <property type="entry name" value="DNA UTILIZATION PROTEIN YHGH"/>
    <property type="match status" value="1"/>
</dbReference>
<dbReference type="SUPFAM" id="SSF53271">
    <property type="entry name" value="PRTase-like"/>
    <property type="match status" value="1"/>
</dbReference>
<comment type="similarity">
    <text evidence="1">Belongs to the ComF/GntX family.</text>
</comment>
<evidence type="ECO:0000256" key="1">
    <source>
        <dbReference type="ARBA" id="ARBA00008007"/>
    </source>
</evidence>
<dbReference type="Gene3D" id="3.40.50.2020">
    <property type="match status" value="1"/>
</dbReference>
<dbReference type="EMBL" id="LRDC01000018">
    <property type="protein sequence ID" value="KVX02013.1"/>
    <property type="molecule type" value="Genomic_DNA"/>
</dbReference>
<dbReference type="InterPro" id="IPR000836">
    <property type="entry name" value="PRTase_dom"/>
</dbReference>
<reference evidence="2 3" key="1">
    <citation type="submission" date="2016-01" db="EMBL/GenBank/DDBJ databases">
        <title>Draft genome of the antarctic isolate Shewanella frigidimarina Ag06-30.</title>
        <authorList>
            <person name="Parmeciano Di Noto G."/>
            <person name="Vazquez S."/>
            <person name="Mac Cormack W."/>
            <person name="Iriarte A."/>
            <person name="Quiroga C."/>
        </authorList>
    </citation>
    <scope>NUCLEOTIDE SEQUENCE [LARGE SCALE GENOMIC DNA]</scope>
    <source>
        <strain evidence="2 3">Ag06-30</strain>
    </source>
</reference>
<dbReference type="AlphaFoldDB" id="A0A106C0J2"/>
<dbReference type="CDD" id="cd06223">
    <property type="entry name" value="PRTases_typeI"/>
    <property type="match status" value="1"/>
</dbReference>
<sequence>MPPINISIDITHILGLCLKRIQHARVILLSSLPNRCLLCQQRIDQTGYQQLFPNQVLTGVCQVCLAASLYQHEVCLGCGREIALLQAYCGKCLKQGPNYVVAPCSYHQGLGPVIAAIKYQQQCAPLNAITQQLACRIALLIKHGIIRRPQVLIPVPLHPNRLRQRGFNQAWLIAKELSLLTNIPLDDRCLIRIVDTLPQTGLAGKQRRKNCHGAFALQPNMTYQRVALIDDVVTTGTTVDEIAGLFSLQFIHVQTWCLARAEAPGLLD</sequence>
<dbReference type="PANTHER" id="PTHR47505">
    <property type="entry name" value="DNA UTILIZATION PROTEIN YHGH"/>
    <property type="match status" value="1"/>
</dbReference>
<gene>
    <name evidence="2" type="ORF">AWJ07_05425</name>
</gene>
<dbReference type="RefSeq" id="WP_059745881.1">
    <property type="nucleotide sequence ID" value="NZ_JBOZOX010000021.1"/>
</dbReference>